<dbReference type="PROSITE" id="PS51257">
    <property type="entry name" value="PROKAR_LIPOPROTEIN"/>
    <property type="match status" value="1"/>
</dbReference>
<protein>
    <recommendedName>
        <fullName evidence="3">Intracellular proteinase inhibitor BsuPI domain-containing protein</fullName>
    </recommendedName>
</protein>
<dbReference type="RefSeq" id="WP_378050778.1">
    <property type="nucleotide sequence ID" value="NZ_JBHMDN010000029.1"/>
</dbReference>
<comment type="caution">
    <text evidence="1">The sequence shown here is derived from an EMBL/GenBank/DDBJ whole genome shotgun (WGS) entry which is preliminary data.</text>
</comment>
<dbReference type="EMBL" id="JBHTAI010000017">
    <property type="protein sequence ID" value="MFC7151612.1"/>
    <property type="molecule type" value="Genomic_DNA"/>
</dbReference>
<proteinExistence type="predicted"/>
<name>A0ABW2FEE1_9BACL</name>
<evidence type="ECO:0000313" key="2">
    <source>
        <dbReference type="Proteomes" id="UP001596378"/>
    </source>
</evidence>
<organism evidence="1 2">
    <name type="scientific">Cohnella cellulosilytica</name>
    <dbReference type="NCBI Taxonomy" id="986710"/>
    <lineage>
        <taxon>Bacteria</taxon>
        <taxon>Bacillati</taxon>
        <taxon>Bacillota</taxon>
        <taxon>Bacilli</taxon>
        <taxon>Bacillales</taxon>
        <taxon>Paenibacillaceae</taxon>
        <taxon>Cohnella</taxon>
    </lineage>
</organism>
<dbReference type="Proteomes" id="UP001596378">
    <property type="component" value="Unassembled WGS sequence"/>
</dbReference>
<evidence type="ECO:0008006" key="3">
    <source>
        <dbReference type="Google" id="ProtNLM"/>
    </source>
</evidence>
<sequence>MKGFAILAVYCLVLLGCSSERSLVPIQKTEETDNFRLILEVNKGEFQEDEGILINSSFEYTGEKEIRFDQQPAFVIVVWNEESGEIARMIEFNVVEKTMTKGEAYSKEINDIHLAKGKYGIVVQASSAFSVGVRSYVINTTPFLVEIK</sequence>
<evidence type="ECO:0000313" key="1">
    <source>
        <dbReference type="EMBL" id="MFC7151612.1"/>
    </source>
</evidence>
<reference evidence="2" key="1">
    <citation type="journal article" date="2019" name="Int. J. Syst. Evol. Microbiol.">
        <title>The Global Catalogue of Microorganisms (GCM) 10K type strain sequencing project: providing services to taxonomists for standard genome sequencing and annotation.</title>
        <authorList>
            <consortium name="The Broad Institute Genomics Platform"/>
            <consortium name="The Broad Institute Genome Sequencing Center for Infectious Disease"/>
            <person name="Wu L."/>
            <person name="Ma J."/>
        </authorList>
    </citation>
    <scope>NUCLEOTIDE SEQUENCE [LARGE SCALE GENOMIC DNA]</scope>
    <source>
        <strain evidence="2">KCTC 12907</strain>
    </source>
</reference>
<gene>
    <name evidence="1" type="ORF">ACFQMJ_23995</name>
</gene>
<keyword evidence="2" id="KW-1185">Reference proteome</keyword>
<accession>A0ABW2FEE1</accession>